<reference evidence="2 3" key="1">
    <citation type="journal article" date="2015" name="Stand. Genomic Sci.">
        <title>Genomic Encyclopedia of Bacterial and Archaeal Type Strains, Phase III: the genomes of soil and plant-associated and newly described type strains.</title>
        <authorList>
            <person name="Whitman W.B."/>
            <person name="Woyke T."/>
            <person name="Klenk H.P."/>
            <person name="Zhou Y."/>
            <person name="Lilburn T.G."/>
            <person name="Beck B.J."/>
            <person name="De Vos P."/>
            <person name="Vandamme P."/>
            <person name="Eisen J.A."/>
            <person name="Garrity G."/>
            <person name="Hugenholtz P."/>
            <person name="Kyrpides N.C."/>
        </authorList>
    </citation>
    <scope>NUCLEOTIDE SEQUENCE [LARGE SCALE GENOMIC DNA]</scope>
    <source>
        <strain evidence="2 3">CGMCC 1.10948</strain>
    </source>
</reference>
<dbReference type="Gene3D" id="1.10.260.40">
    <property type="entry name" value="lambda repressor-like DNA-binding domains"/>
    <property type="match status" value="1"/>
</dbReference>
<gene>
    <name evidence="2" type="ORF">IQ16_00723</name>
</gene>
<dbReference type="Proteomes" id="UP000316291">
    <property type="component" value="Unassembled WGS sequence"/>
</dbReference>
<dbReference type="InterPro" id="IPR001387">
    <property type="entry name" value="Cro/C1-type_HTH"/>
</dbReference>
<dbReference type="SMART" id="SM00530">
    <property type="entry name" value="HTH_XRE"/>
    <property type="match status" value="2"/>
</dbReference>
<dbReference type="AlphaFoldDB" id="A0A562S5F6"/>
<dbReference type="InterPro" id="IPR010982">
    <property type="entry name" value="Lambda_DNA-bd_dom_sf"/>
</dbReference>
<organism evidence="2 3">
    <name type="scientific">Bradyrhizobium huanghuaihaiense</name>
    <dbReference type="NCBI Taxonomy" id="990078"/>
    <lineage>
        <taxon>Bacteria</taxon>
        <taxon>Pseudomonadati</taxon>
        <taxon>Pseudomonadota</taxon>
        <taxon>Alphaproteobacteria</taxon>
        <taxon>Hyphomicrobiales</taxon>
        <taxon>Nitrobacteraceae</taxon>
        <taxon>Bradyrhizobium</taxon>
    </lineage>
</organism>
<name>A0A562S5F6_9BRAD</name>
<evidence type="ECO:0000313" key="3">
    <source>
        <dbReference type="Proteomes" id="UP000316291"/>
    </source>
</evidence>
<keyword evidence="3" id="KW-1185">Reference proteome</keyword>
<comment type="caution">
    <text evidence="2">The sequence shown here is derived from an EMBL/GenBank/DDBJ whole genome shotgun (WGS) entry which is preliminary data.</text>
</comment>
<evidence type="ECO:0000259" key="1">
    <source>
        <dbReference type="PROSITE" id="PS50943"/>
    </source>
</evidence>
<proteinExistence type="predicted"/>
<protein>
    <recommendedName>
        <fullName evidence="1">HTH cro/C1-type domain-containing protein</fullName>
    </recommendedName>
</protein>
<dbReference type="EMBL" id="VLLA01000001">
    <property type="protein sequence ID" value="TWI76482.1"/>
    <property type="molecule type" value="Genomic_DNA"/>
</dbReference>
<dbReference type="PROSITE" id="PS50943">
    <property type="entry name" value="HTH_CROC1"/>
    <property type="match status" value="1"/>
</dbReference>
<sequence>MPKRLQNLGIPETGQLLRLARMSAGFSSAKAAAIHYGWSEPSMRAHESGTRKIGSEDATRYAAAFGLSAEAFRGGNAAKAEIDRLREAPALVEDRVATERRPAAVGARLKLARKVRGFVSAYDFSVASGIVQSTVGSHEAGNSPVNDRMAEAYAEALGISVSWLARGALPSGLGEDADKIIAAAPSLSALDAAYLARIAEPGPAFDRDKVKLLVAAAKAHRAPATSEEDEIHEVEASSIVQSMASARRLRTWKIPKGLLQTLFDAPPSDTVILALDRPIQGMMQGDRLFVDTSRRDWMAGGEFAFCGADGRIFLAKHSGGPATSEGSLIGRVVGRLLREQA</sequence>
<dbReference type="RefSeq" id="WP_145831208.1">
    <property type="nucleotide sequence ID" value="NZ_VLLA01000001.1"/>
</dbReference>
<dbReference type="OrthoDB" id="9792157at2"/>
<evidence type="ECO:0000313" key="2">
    <source>
        <dbReference type="EMBL" id="TWI76482.1"/>
    </source>
</evidence>
<dbReference type="CDD" id="cd00093">
    <property type="entry name" value="HTH_XRE"/>
    <property type="match status" value="2"/>
</dbReference>
<dbReference type="GO" id="GO:0003677">
    <property type="term" value="F:DNA binding"/>
    <property type="evidence" value="ECO:0007669"/>
    <property type="project" value="InterPro"/>
</dbReference>
<accession>A0A562S5F6</accession>
<dbReference type="SUPFAM" id="SSF47413">
    <property type="entry name" value="lambda repressor-like DNA-binding domains"/>
    <property type="match status" value="1"/>
</dbReference>
<feature type="domain" description="HTH cro/C1-type" evidence="1">
    <location>
        <begin position="109"/>
        <end position="164"/>
    </location>
</feature>